<proteinExistence type="predicted"/>
<gene>
    <name evidence="1" type="ORF">LSALG_LOCUS22254</name>
</gene>
<reference evidence="1" key="1">
    <citation type="submission" date="2023-04" db="EMBL/GenBank/DDBJ databases">
        <authorList>
            <person name="Vijverberg K."/>
            <person name="Xiong W."/>
            <person name="Schranz E."/>
        </authorList>
    </citation>
    <scope>NUCLEOTIDE SEQUENCE</scope>
</reference>
<evidence type="ECO:0000313" key="2">
    <source>
        <dbReference type="Proteomes" id="UP001177003"/>
    </source>
</evidence>
<evidence type="ECO:0000313" key="1">
    <source>
        <dbReference type="EMBL" id="CAI9282623.1"/>
    </source>
</evidence>
<dbReference type="EMBL" id="OX465080">
    <property type="protein sequence ID" value="CAI9282623.1"/>
    <property type="molecule type" value="Genomic_DNA"/>
</dbReference>
<organism evidence="1 2">
    <name type="scientific">Lactuca saligna</name>
    <name type="common">Willowleaf lettuce</name>
    <dbReference type="NCBI Taxonomy" id="75948"/>
    <lineage>
        <taxon>Eukaryota</taxon>
        <taxon>Viridiplantae</taxon>
        <taxon>Streptophyta</taxon>
        <taxon>Embryophyta</taxon>
        <taxon>Tracheophyta</taxon>
        <taxon>Spermatophyta</taxon>
        <taxon>Magnoliopsida</taxon>
        <taxon>eudicotyledons</taxon>
        <taxon>Gunneridae</taxon>
        <taxon>Pentapetalae</taxon>
        <taxon>asterids</taxon>
        <taxon>campanulids</taxon>
        <taxon>Asterales</taxon>
        <taxon>Asteraceae</taxon>
        <taxon>Cichorioideae</taxon>
        <taxon>Cichorieae</taxon>
        <taxon>Lactucinae</taxon>
        <taxon>Lactuca</taxon>
    </lineage>
</organism>
<dbReference type="Proteomes" id="UP001177003">
    <property type="component" value="Chromosome 4"/>
</dbReference>
<protein>
    <submittedName>
        <fullName evidence="1">Uncharacterized protein</fullName>
    </submittedName>
</protein>
<keyword evidence="2" id="KW-1185">Reference proteome</keyword>
<accession>A0AA35YYI9</accession>
<dbReference type="AlphaFoldDB" id="A0AA35YYI9"/>
<sequence>MTIVKYNTTFTEKSQFATDYYPTEEKLICHYVEGLPFEYRAVVRLNTTLVEAMDEARKIENDIAIQDRTTASVTLFMEVHVVAVPRVASDVVRWGTVMKIVRVLNLCATTVAKWDISVCNVPTARSRWELVRRKMKRQR</sequence>
<name>A0AA35YYI9_LACSI</name>